<dbReference type="Pfam" id="PF00067">
    <property type="entry name" value="p450"/>
    <property type="match status" value="1"/>
</dbReference>
<keyword evidence="6" id="KW-1185">Reference proteome</keyword>
<dbReference type="SUPFAM" id="SSF48264">
    <property type="entry name" value="Cytochrome P450"/>
    <property type="match status" value="1"/>
</dbReference>
<dbReference type="PANTHER" id="PTHR24286:SF356">
    <property type="entry name" value="ENT-KAURENOIC ACID OXIDASE 2"/>
    <property type="match status" value="1"/>
</dbReference>
<keyword evidence="4" id="KW-0560">Oxidoreductase</keyword>
<dbReference type="PROSITE" id="PS00086">
    <property type="entry name" value="CYTOCHROME_P450"/>
    <property type="match status" value="1"/>
</dbReference>
<comment type="caution">
    <text evidence="5">The sequence shown here is derived from an EMBL/GenBank/DDBJ whole genome shotgun (WGS) entry which is preliminary data.</text>
</comment>
<evidence type="ECO:0000256" key="3">
    <source>
        <dbReference type="PIRSR" id="PIRSR602401-1"/>
    </source>
</evidence>
<name>A0ABD3HKJ8_9MARC</name>
<dbReference type="InterPro" id="IPR017972">
    <property type="entry name" value="Cyt_P450_CS"/>
</dbReference>
<organism evidence="5 6">
    <name type="scientific">Riccia sorocarpa</name>
    <dbReference type="NCBI Taxonomy" id="122646"/>
    <lineage>
        <taxon>Eukaryota</taxon>
        <taxon>Viridiplantae</taxon>
        <taxon>Streptophyta</taxon>
        <taxon>Embryophyta</taxon>
        <taxon>Marchantiophyta</taxon>
        <taxon>Marchantiopsida</taxon>
        <taxon>Marchantiidae</taxon>
        <taxon>Marchantiales</taxon>
        <taxon>Ricciaceae</taxon>
        <taxon>Riccia</taxon>
    </lineage>
</organism>
<dbReference type="Gene3D" id="1.10.630.10">
    <property type="entry name" value="Cytochrome P450"/>
    <property type="match status" value="1"/>
</dbReference>
<keyword evidence="2 3" id="KW-0408">Iron</keyword>
<keyword evidence="3 4" id="KW-0349">Heme</keyword>
<feature type="binding site" description="axial binding residue" evidence="3">
    <location>
        <position position="491"/>
    </location>
    <ligand>
        <name>heme</name>
        <dbReference type="ChEBI" id="CHEBI:30413"/>
    </ligand>
    <ligandPart>
        <name>Fe</name>
        <dbReference type="ChEBI" id="CHEBI:18248"/>
    </ligandPart>
</feature>
<dbReference type="GO" id="GO:0046872">
    <property type="term" value="F:metal ion binding"/>
    <property type="evidence" value="ECO:0007669"/>
    <property type="project" value="UniProtKB-KW"/>
</dbReference>
<dbReference type="Proteomes" id="UP001633002">
    <property type="component" value="Unassembled WGS sequence"/>
</dbReference>
<evidence type="ECO:0000313" key="5">
    <source>
        <dbReference type="EMBL" id="KAL3692042.1"/>
    </source>
</evidence>
<comment type="similarity">
    <text evidence="4">Belongs to the cytochrome P450 family.</text>
</comment>
<dbReference type="InterPro" id="IPR002401">
    <property type="entry name" value="Cyt_P450_E_grp-I"/>
</dbReference>
<dbReference type="EMBL" id="JBJQOH010000003">
    <property type="protein sequence ID" value="KAL3692042.1"/>
    <property type="molecule type" value="Genomic_DNA"/>
</dbReference>
<comment type="cofactor">
    <cofactor evidence="3">
        <name>heme</name>
        <dbReference type="ChEBI" id="CHEBI:30413"/>
    </cofactor>
</comment>
<gene>
    <name evidence="5" type="ORF">R1sor_005693</name>
</gene>
<dbReference type="PANTHER" id="PTHR24286">
    <property type="entry name" value="CYTOCHROME P450 26"/>
    <property type="match status" value="1"/>
</dbReference>
<evidence type="ECO:0008006" key="7">
    <source>
        <dbReference type="Google" id="ProtNLM"/>
    </source>
</evidence>
<evidence type="ECO:0000256" key="4">
    <source>
        <dbReference type="RuleBase" id="RU000461"/>
    </source>
</evidence>
<proteinExistence type="inferred from homology"/>
<protein>
    <recommendedName>
        <fullName evidence="7">Cytochrome P450</fullName>
    </recommendedName>
</protein>
<dbReference type="InterPro" id="IPR001128">
    <property type="entry name" value="Cyt_P450"/>
</dbReference>
<evidence type="ECO:0000256" key="2">
    <source>
        <dbReference type="ARBA" id="ARBA00023004"/>
    </source>
</evidence>
<keyword evidence="1 3" id="KW-0479">Metal-binding</keyword>
<dbReference type="PRINTS" id="PR00463">
    <property type="entry name" value="EP450I"/>
</dbReference>
<evidence type="ECO:0000313" key="6">
    <source>
        <dbReference type="Proteomes" id="UP001633002"/>
    </source>
</evidence>
<accession>A0ABD3HKJ8</accession>
<keyword evidence="4" id="KW-0503">Monooxygenase</keyword>
<dbReference type="GO" id="GO:0004497">
    <property type="term" value="F:monooxygenase activity"/>
    <property type="evidence" value="ECO:0007669"/>
    <property type="project" value="UniProtKB-KW"/>
</dbReference>
<reference evidence="5 6" key="1">
    <citation type="submission" date="2024-09" db="EMBL/GenBank/DDBJ databases">
        <title>Chromosome-scale assembly of Riccia sorocarpa.</title>
        <authorList>
            <person name="Paukszto L."/>
        </authorList>
    </citation>
    <scope>NUCLEOTIDE SEQUENCE [LARGE SCALE GENOMIC DNA]</scope>
    <source>
        <strain evidence="5">LP-2024</strain>
        <tissue evidence="5">Aerial parts of the thallus</tissue>
    </source>
</reference>
<dbReference type="InterPro" id="IPR036396">
    <property type="entry name" value="Cyt_P450_sf"/>
</dbReference>
<evidence type="ECO:0000256" key="1">
    <source>
        <dbReference type="ARBA" id="ARBA00022723"/>
    </source>
</evidence>
<sequence>MIKVQARLRSIKCIVAPRNFRSEHKLVYTETRPMPRKRLGHELLSLIVRKEGGEMWTEEFMNAVQPTVTALSVLCTVFIIRALWNWQTAGLGFRSIPSKGSLGWPIVGETLSLFRCAGDSTFERWVGERIQKYGTMFKSHVFLHPSIVMTTTEEVKFVLDDPHKQMRNGAPESLKRVLGRSSIFALDGKEYRDIYKFLNDSVLMPKLKPKTAEFNRLIRHSLSSWEGHTVDIPEAMQKIIVKILTFNFFLIPWQGETADQITPLIQTAVQGTTSVPIYFPGTTFYKASNARRKLDQILLPIIRELRSAESGGSSNYASLAEKFPFKNLFDYEMNGESISDAAVCDVLMTPILTGSLGPSTVVALAIYHLTENPSMLQKAQAEVDQLRKQKEELGETDLSVSDLKDLKYLTQVYNEVLRISTIIPGIVRLANTDIHFNGNVIPKDWLMLTPFVMVHMDPETYPDPSKFNPDRFEAPPNPGKFFPFGRGLRACVGRDLTKLVVLMALYHILSDFTWDVVSCSGKLKYLPALQMIGGYRLSIKSRT</sequence>
<dbReference type="PRINTS" id="PR00385">
    <property type="entry name" value="P450"/>
</dbReference>
<dbReference type="AlphaFoldDB" id="A0ABD3HKJ8"/>